<keyword evidence="2" id="KW-0472">Membrane</keyword>
<evidence type="ECO:0000313" key="4">
    <source>
        <dbReference type="EMBL" id="KTG09890.1"/>
    </source>
</evidence>
<reference evidence="4 5" key="1">
    <citation type="submission" date="2015-12" db="EMBL/GenBank/DDBJ databases">
        <title>Haloprofundus marisrubri gen. nov., sp. nov., an extremely halophilic archaeon isolated from the Discovery deep brine-seawater interface in the Red Sea.</title>
        <authorList>
            <person name="Zhang G."/>
            <person name="Stingl U."/>
            <person name="Rashid M."/>
        </authorList>
    </citation>
    <scope>NUCLEOTIDE SEQUENCE [LARGE SCALE GENOMIC DNA]</scope>
    <source>
        <strain evidence="4 5">SB9</strain>
    </source>
</reference>
<dbReference type="Pfam" id="PF25231">
    <property type="entry name" value="DUF7847"/>
    <property type="match status" value="1"/>
</dbReference>
<keyword evidence="2" id="KW-0812">Transmembrane</keyword>
<feature type="region of interest" description="Disordered" evidence="1">
    <location>
        <begin position="268"/>
        <end position="290"/>
    </location>
</feature>
<feature type="domain" description="DUF7847" evidence="3">
    <location>
        <begin position="1"/>
        <end position="258"/>
    </location>
</feature>
<protein>
    <recommendedName>
        <fullName evidence="3">DUF7847 domain-containing protein</fullName>
    </recommendedName>
</protein>
<comment type="caution">
    <text evidence="4">The sequence shown here is derived from an EMBL/GenBank/DDBJ whole genome shotgun (WGS) entry which is preliminary data.</text>
</comment>
<dbReference type="EMBL" id="LOPU01000018">
    <property type="protein sequence ID" value="KTG09890.1"/>
    <property type="molecule type" value="Genomic_DNA"/>
</dbReference>
<dbReference type="OrthoDB" id="241125at2157"/>
<proteinExistence type="predicted"/>
<feature type="transmembrane region" description="Helical" evidence="2">
    <location>
        <begin position="48"/>
        <end position="68"/>
    </location>
</feature>
<feature type="transmembrane region" description="Helical" evidence="2">
    <location>
        <begin position="229"/>
        <end position="248"/>
    </location>
</feature>
<feature type="transmembrane region" description="Helical" evidence="2">
    <location>
        <begin position="187"/>
        <end position="209"/>
    </location>
</feature>
<keyword evidence="2" id="KW-1133">Transmembrane helix</keyword>
<evidence type="ECO:0000256" key="1">
    <source>
        <dbReference type="SAM" id="MobiDB-lite"/>
    </source>
</evidence>
<feature type="compositionally biased region" description="Low complexity" evidence="1">
    <location>
        <begin position="268"/>
        <end position="279"/>
    </location>
</feature>
<dbReference type="RefSeq" id="WP_058581244.1">
    <property type="nucleotide sequence ID" value="NZ_LOPU01000018.1"/>
</dbReference>
<dbReference type="Proteomes" id="UP000054387">
    <property type="component" value="Unassembled WGS sequence"/>
</dbReference>
<organism evidence="4 5">
    <name type="scientific">Haloprofundus marisrubri</name>
    <dbReference type="NCBI Taxonomy" id="1514971"/>
    <lineage>
        <taxon>Archaea</taxon>
        <taxon>Methanobacteriati</taxon>
        <taxon>Methanobacteriota</taxon>
        <taxon>Stenosarchaea group</taxon>
        <taxon>Halobacteria</taxon>
        <taxon>Halobacteriales</taxon>
        <taxon>Haloferacaceae</taxon>
        <taxon>Haloprofundus</taxon>
    </lineage>
</organism>
<evidence type="ECO:0000259" key="3">
    <source>
        <dbReference type="Pfam" id="PF25231"/>
    </source>
</evidence>
<feature type="transmembrane region" description="Helical" evidence="2">
    <location>
        <begin position="20"/>
        <end position="42"/>
    </location>
</feature>
<keyword evidence="5" id="KW-1185">Reference proteome</keyword>
<gene>
    <name evidence="4" type="ORF">AUR64_09700</name>
</gene>
<feature type="transmembrane region" description="Helical" evidence="2">
    <location>
        <begin position="89"/>
        <end position="122"/>
    </location>
</feature>
<feature type="transmembrane region" description="Helical" evidence="2">
    <location>
        <begin position="134"/>
        <end position="167"/>
    </location>
</feature>
<evidence type="ECO:0000256" key="2">
    <source>
        <dbReference type="SAM" id="Phobius"/>
    </source>
</evidence>
<accession>A0A0W1R9Z0</accession>
<sequence>MSVLQSFTQSLRTVLKQPTLFAPATIYALLSLPAIVLPLLGVRFVGPISSLLLVLVSPFFVGGIVGMAREALGGQTSLSTFVAEGKENYLTLLLANVLLFALFFVGFLVFGFAGFAIVILVGVAVPDPTAGVGLGIALFALAAFLIPLLAVLLFQFFFQFYTIAIVVEDAGVVDGFKRSYGVVRSNLLSVFGYTLLVFVLGAVIQLPTFALATVDPLSAYGMVPPQSPVVLGSLVGLAFVSTILVFAFQQTFATAFFLDVRGDVGSAGDSGNAGNAVDAGDTDSTMSPGV</sequence>
<dbReference type="InterPro" id="IPR057169">
    <property type="entry name" value="DUF7847"/>
</dbReference>
<name>A0A0W1R9Z0_9EURY</name>
<dbReference type="AlphaFoldDB" id="A0A0W1R9Z0"/>
<evidence type="ECO:0000313" key="5">
    <source>
        <dbReference type="Proteomes" id="UP000054387"/>
    </source>
</evidence>